<protein>
    <submittedName>
        <fullName evidence="3">Lactonase family protein</fullName>
    </submittedName>
</protein>
<keyword evidence="4" id="KW-1185">Reference proteome</keyword>
<dbReference type="EMBL" id="CP106679">
    <property type="protein sequence ID" value="UXP32766.1"/>
    <property type="molecule type" value="Genomic_DNA"/>
</dbReference>
<dbReference type="InterPro" id="IPR011048">
    <property type="entry name" value="Haem_d1_sf"/>
</dbReference>
<evidence type="ECO:0000256" key="2">
    <source>
        <dbReference type="ARBA" id="ARBA00022526"/>
    </source>
</evidence>
<comment type="similarity">
    <text evidence="1">Belongs to the cycloisomerase 2 family.</text>
</comment>
<dbReference type="Gene3D" id="2.130.10.10">
    <property type="entry name" value="YVTN repeat-like/Quinoprotein amine dehydrogenase"/>
    <property type="match status" value="1"/>
</dbReference>
<evidence type="ECO:0000256" key="1">
    <source>
        <dbReference type="ARBA" id="ARBA00005564"/>
    </source>
</evidence>
<dbReference type="PANTHER" id="PTHR30344:SF1">
    <property type="entry name" value="6-PHOSPHOGLUCONOLACTONASE"/>
    <property type="match status" value="1"/>
</dbReference>
<dbReference type="PANTHER" id="PTHR30344">
    <property type="entry name" value="6-PHOSPHOGLUCONOLACTONASE-RELATED"/>
    <property type="match status" value="1"/>
</dbReference>
<dbReference type="Pfam" id="PF10282">
    <property type="entry name" value="Lactonase"/>
    <property type="match status" value="1"/>
</dbReference>
<dbReference type="Proteomes" id="UP001065174">
    <property type="component" value="Chromosome"/>
</dbReference>
<reference evidence="3" key="1">
    <citation type="submission" date="2022-09" db="EMBL/GenBank/DDBJ databases">
        <title>Comparative genomics and taxonomic characterization of three novel marine species of genus Reichenbachiella exhibiting antioxidant and polysaccharide degradation activities.</title>
        <authorList>
            <person name="Muhammad N."/>
            <person name="Lee Y.-J."/>
            <person name="Ko J."/>
            <person name="Kim S.-G."/>
        </authorList>
    </citation>
    <scope>NUCLEOTIDE SEQUENCE</scope>
    <source>
        <strain evidence="3">BKB1-1</strain>
    </source>
</reference>
<organism evidence="3 4">
    <name type="scientific">Reichenbachiella agarivorans</name>
    <dbReference type="NCBI Taxonomy" id="2979464"/>
    <lineage>
        <taxon>Bacteria</taxon>
        <taxon>Pseudomonadati</taxon>
        <taxon>Bacteroidota</taxon>
        <taxon>Cytophagia</taxon>
        <taxon>Cytophagales</taxon>
        <taxon>Reichenbachiellaceae</taxon>
        <taxon>Reichenbachiella</taxon>
    </lineage>
</organism>
<sequence>MIRSLLILFLTFLMSCGLYQGADEYWVYVSSSSDVDESGIGIYNWNPSTGKLNYVSKESTIKTSSYLTIDAENQRLYSINGEGIQGYQIDVSTGQLSLINQIGLTGDGPCYVGLADNRQYLMVAYYSSGTAVSYALDAAGRLGDEISRVQHEGSSINTERQEKAHTHMILPAPEGDLVVVTDLGVDQVLTYRVSQTGEFNPQPVSVTQVEAGYGPRHVAFHPNNRYIYVLAELTGHVMAYHFDSEKGIGDLIGVVSILPSDFTEFNKSADIHITPDGQYLYASNRGDNSLAICQINPESGDLIVVDIRSCGGEWPRAFEIEPSGEYILVANKRSDFISVLDLDTETGLYKKVEEIHGVVSPQCIKFLKK</sequence>
<evidence type="ECO:0000313" key="3">
    <source>
        <dbReference type="EMBL" id="UXP32766.1"/>
    </source>
</evidence>
<name>A0ABY6CQJ2_9BACT</name>
<dbReference type="InterPro" id="IPR050282">
    <property type="entry name" value="Cycloisomerase_2"/>
</dbReference>
<keyword evidence="2" id="KW-0119">Carbohydrate metabolism</keyword>
<evidence type="ECO:0000313" key="4">
    <source>
        <dbReference type="Proteomes" id="UP001065174"/>
    </source>
</evidence>
<dbReference type="InterPro" id="IPR015943">
    <property type="entry name" value="WD40/YVTN_repeat-like_dom_sf"/>
</dbReference>
<dbReference type="InterPro" id="IPR019405">
    <property type="entry name" value="Lactonase_7-beta_prop"/>
</dbReference>
<dbReference type="RefSeq" id="WP_262310201.1">
    <property type="nucleotide sequence ID" value="NZ_CP106679.1"/>
</dbReference>
<proteinExistence type="inferred from homology"/>
<accession>A0ABY6CQJ2</accession>
<dbReference type="PROSITE" id="PS51257">
    <property type="entry name" value="PROKAR_LIPOPROTEIN"/>
    <property type="match status" value="1"/>
</dbReference>
<gene>
    <name evidence="3" type="ORF">N6H18_02165</name>
</gene>
<keyword evidence="2" id="KW-0313">Glucose metabolism</keyword>
<dbReference type="SUPFAM" id="SSF51004">
    <property type="entry name" value="C-terminal (heme d1) domain of cytochrome cd1-nitrite reductase"/>
    <property type="match status" value="1"/>
</dbReference>